<dbReference type="Pfam" id="PF05977">
    <property type="entry name" value="MFS_3"/>
    <property type="match status" value="1"/>
</dbReference>
<dbReference type="CDD" id="cd06173">
    <property type="entry name" value="MFS_MefA_like"/>
    <property type="match status" value="1"/>
</dbReference>
<feature type="domain" description="Major facilitator superfamily (MFS) profile" evidence="8">
    <location>
        <begin position="226"/>
        <end position="414"/>
    </location>
</feature>
<feature type="transmembrane region" description="Helical" evidence="7">
    <location>
        <begin position="381"/>
        <end position="398"/>
    </location>
</feature>
<evidence type="ECO:0000256" key="4">
    <source>
        <dbReference type="ARBA" id="ARBA00022692"/>
    </source>
</evidence>
<protein>
    <submittedName>
        <fullName evidence="9">MFS transporter</fullName>
    </submittedName>
</protein>
<sequence length="414" mass="43151">MSTLSKLVPDRLGTGFRWLLASSWTSNLGDGIAVAAGPLLVASLTTNAFLVSLAAMLRWAPPLVFGLYAGVLSDRLDRRRIVMAADGFRAVVLAVLIACMVTDRLTVTLALAALGLLTTAEVFADNAAATLTPMLVDRADLAIGNARLQAGFLTLNQLVGPPIGAALFAAGIAWPFAAEAVLVGAGVLLVSRVVLPKDPTAAAASPPAGVRHAVVEGLRWTIRHPAVRTLSLTILIFNVTFGAAWSVLVLYTQQRLGLGAVGFGLLTTVGAVGGLLGTGMYGWLTRRVSLGNIMRAGLIVETLTHLALAVTTSAWVASAIFFVFGAHAFIWGTTSITVRQRAVPTHLQGRVGSVNTISVFGGLVIGSAIGGALATRVDVTAPFWFAFAGSAVFVVLLWRELTRIAHADQSSEAP</sequence>
<dbReference type="PROSITE" id="PS50850">
    <property type="entry name" value="MFS"/>
    <property type="match status" value="1"/>
</dbReference>
<evidence type="ECO:0000313" key="9">
    <source>
        <dbReference type="EMBL" id="MFC5001139.1"/>
    </source>
</evidence>
<keyword evidence="10" id="KW-1185">Reference proteome</keyword>
<keyword evidence="5 7" id="KW-1133">Transmembrane helix</keyword>
<accession>A0ABV9VZ58</accession>
<feature type="transmembrane region" description="Helical" evidence="7">
    <location>
        <begin position="257"/>
        <end position="276"/>
    </location>
</feature>
<evidence type="ECO:0000313" key="10">
    <source>
        <dbReference type="Proteomes" id="UP001595912"/>
    </source>
</evidence>
<dbReference type="InterPro" id="IPR036259">
    <property type="entry name" value="MFS_trans_sf"/>
</dbReference>
<feature type="transmembrane region" description="Helical" evidence="7">
    <location>
        <begin position="48"/>
        <end position="69"/>
    </location>
</feature>
<dbReference type="Proteomes" id="UP001595912">
    <property type="component" value="Unassembled WGS sequence"/>
</dbReference>
<feature type="transmembrane region" description="Helical" evidence="7">
    <location>
        <begin position="354"/>
        <end position="375"/>
    </location>
</feature>
<evidence type="ECO:0000256" key="2">
    <source>
        <dbReference type="ARBA" id="ARBA00022448"/>
    </source>
</evidence>
<feature type="transmembrane region" description="Helical" evidence="7">
    <location>
        <begin position="90"/>
        <end position="117"/>
    </location>
</feature>
<dbReference type="InterPro" id="IPR020846">
    <property type="entry name" value="MFS_dom"/>
</dbReference>
<keyword evidence="4 7" id="KW-0812">Transmembrane</keyword>
<comment type="subcellular location">
    <subcellularLocation>
        <location evidence="1">Cell membrane</location>
        <topology evidence="1">Multi-pass membrane protein</topology>
    </subcellularLocation>
</comment>
<comment type="caution">
    <text evidence="9">The sequence shown here is derived from an EMBL/GenBank/DDBJ whole genome shotgun (WGS) entry which is preliminary data.</text>
</comment>
<feature type="transmembrane region" description="Helical" evidence="7">
    <location>
        <begin position="314"/>
        <end position="333"/>
    </location>
</feature>
<keyword evidence="3" id="KW-1003">Cell membrane</keyword>
<evidence type="ECO:0000256" key="3">
    <source>
        <dbReference type="ARBA" id="ARBA00022475"/>
    </source>
</evidence>
<dbReference type="SUPFAM" id="SSF103473">
    <property type="entry name" value="MFS general substrate transporter"/>
    <property type="match status" value="1"/>
</dbReference>
<dbReference type="RefSeq" id="WP_380117853.1">
    <property type="nucleotide sequence ID" value="NZ_JBHSIU010000030.1"/>
</dbReference>
<feature type="transmembrane region" description="Helical" evidence="7">
    <location>
        <begin position="163"/>
        <end position="190"/>
    </location>
</feature>
<evidence type="ECO:0000256" key="5">
    <source>
        <dbReference type="ARBA" id="ARBA00022989"/>
    </source>
</evidence>
<evidence type="ECO:0000259" key="8">
    <source>
        <dbReference type="PROSITE" id="PS50850"/>
    </source>
</evidence>
<proteinExistence type="predicted"/>
<organism evidence="9 10">
    <name type="scientific">Dactylosporangium cerinum</name>
    <dbReference type="NCBI Taxonomy" id="1434730"/>
    <lineage>
        <taxon>Bacteria</taxon>
        <taxon>Bacillati</taxon>
        <taxon>Actinomycetota</taxon>
        <taxon>Actinomycetes</taxon>
        <taxon>Micromonosporales</taxon>
        <taxon>Micromonosporaceae</taxon>
        <taxon>Dactylosporangium</taxon>
    </lineage>
</organism>
<dbReference type="PANTHER" id="PTHR23513">
    <property type="entry name" value="INTEGRAL MEMBRANE EFFLUX PROTEIN-RELATED"/>
    <property type="match status" value="1"/>
</dbReference>
<feature type="transmembrane region" description="Helical" evidence="7">
    <location>
        <begin position="288"/>
        <end position="308"/>
    </location>
</feature>
<keyword evidence="6 7" id="KW-0472">Membrane</keyword>
<dbReference type="PANTHER" id="PTHR23513:SF6">
    <property type="entry name" value="MAJOR FACILITATOR SUPERFAMILY ASSOCIATED DOMAIN-CONTAINING PROTEIN"/>
    <property type="match status" value="1"/>
</dbReference>
<evidence type="ECO:0000256" key="6">
    <source>
        <dbReference type="ARBA" id="ARBA00023136"/>
    </source>
</evidence>
<name>A0ABV9VZ58_9ACTN</name>
<dbReference type="Gene3D" id="1.20.1250.20">
    <property type="entry name" value="MFS general substrate transporter like domains"/>
    <property type="match status" value="1"/>
</dbReference>
<reference evidence="10" key="1">
    <citation type="journal article" date="2019" name="Int. J. Syst. Evol. Microbiol.">
        <title>The Global Catalogue of Microorganisms (GCM) 10K type strain sequencing project: providing services to taxonomists for standard genome sequencing and annotation.</title>
        <authorList>
            <consortium name="The Broad Institute Genomics Platform"/>
            <consortium name="The Broad Institute Genome Sequencing Center for Infectious Disease"/>
            <person name="Wu L."/>
            <person name="Ma J."/>
        </authorList>
    </citation>
    <scope>NUCLEOTIDE SEQUENCE [LARGE SCALE GENOMIC DNA]</scope>
    <source>
        <strain evidence="10">CGMCC 4.7152</strain>
    </source>
</reference>
<dbReference type="EMBL" id="JBHSIU010000030">
    <property type="protein sequence ID" value="MFC5001139.1"/>
    <property type="molecule type" value="Genomic_DNA"/>
</dbReference>
<evidence type="ECO:0000256" key="7">
    <source>
        <dbReference type="SAM" id="Phobius"/>
    </source>
</evidence>
<evidence type="ECO:0000256" key="1">
    <source>
        <dbReference type="ARBA" id="ARBA00004651"/>
    </source>
</evidence>
<dbReference type="InterPro" id="IPR010290">
    <property type="entry name" value="TM_effector"/>
</dbReference>
<gene>
    <name evidence="9" type="ORF">ACFPIJ_25280</name>
</gene>
<keyword evidence="2" id="KW-0813">Transport</keyword>
<feature type="transmembrane region" description="Helical" evidence="7">
    <location>
        <begin position="229"/>
        <end position="251"/>
    </location>
</feature>